<keyword evidence="13 14" id="KW-0539">Nucleus</keyword>
<evidence type="ECO:0000256" key="12">
    <source>
        <dbReference type="ARBA" id="ARBA00023163"/>
    </source>
</evidence>
<keyword evidence="12 14" id="KW-0804">Transcription</keyword>
<keyword evidence="20" id="KW-1185">Reference proteome</keyword>
<keyword evidence="5" id="KW-0158">Chromosome</keyword>
<keyword evidence="9 14" id="KW-0378">Hydrolase</keyword>
<dbReference type="PANTHER" id="PTHR10625">
    <property type="entry name" value="HISTONE DEACETYLASE HDAC1-RELATED"/>
    <property type="match status" value="1"/>
</dbReference>
<evidence type="ECO:0000256" key="15">
    <source>
        <dbReference type="PIRSR" id="PIRSR037913-1"/>
    </source>
</evidence>
<feature type="active site" description="Proton acceptor" evidence="15">
    <location>
        <position position="140"/>
    </location>
</feature>
<dbReference type="EC" id="3.5.1.98" evidence="14"/>
<dbReference type="GO" id="GO:0031507">
    <property type="term" value="P:heterochromatin formation"/>
    <property type="evidence" value="ECO:0007669"/>
    <property type="project" value="TreeGrafter"/>
</dbReference>
<name>W6MX53_9ASCO</name>
<evidence type="ECO:0000256" key="1">
    <source>
        <dbReference type="ARBA" id="ARBA00001968"/>
    </source>
</evidence>
<dbReference type="GO" id="GO:0046872">
    <property type="term" value="F:metal ion binding"/>
    <property type="evidence" value="ECO:0007669"/>
    <property type="project" value="UniProtKB-KW"/>
</dbReference>
<dbReference type="InterPro" id="IPR000286">
    <property type="entry name" value="HDACs"/>
</dbReference>
<dbReference type="InterPro" id="IPR023801">
    <property type="entry name" value="His_deacetylse_dom"/>
</dbReference>
<dbReference type="PANTHER" id="PTHR10625:SF14">
    <property type="entry name" value="HISTONE DEACETYLASE 8"/>
    <property type="match status" value="1"/>
</dbReference>
<dbReference type="OrthoDB" id="73273at2759"/>
<dbReference type="AlphaFoldDB" id="W6MX53"/>
<evidence type="ECO:0000256" key="5">
    <source>
        <dbReference type="ARBA" id="ARBA00022454"/>
    </source>
</evidence>
<evidence type="ECO:0000256" key="2">
    <source>
        <dbReference type="ARBA" id="ARBA00004123"/>
    </source>
</evidence>
<dbReference type="RefSeq" id="XP_022460280.1">
    <property type="nucleotide sequence ID" value="XM_022600989.1"/>
</dbReference>
<evidence type="ECO:0000256" key="13">
    <source>
        <dbReference type="ARBA" id="ARBA00023242"/>
    </source>
</evidence>
<dbReference type="GO" id="GO:0005694">
    <property type="term" value="C:chromosome"/>
    <property type="evidence" value="ECO:0007669"/>
    <property type="project" value="UniProtKB-SubCell"/>
</dbReference>
<dbReference type="PRINTS" id="PR01271">
    <property type="entry name" value="HISDACETLASE"/>
</dbReference>
<evidence type="ECO:0000256" key="7">
    <source>
        <dbReference type="ARBA" id="ARBA00022491"/>
    </source>
</evidence>
<dbReference type="InterPro" id="IPR023696">
    <property type="entry name" value="Ureohydrolase_dom_sf"/>
</dbReference>
<dbReference type="HOGENOM" id="CLU_007727_7_6_1"/>
<keyword evidence="8 17" id="KW-0479">Metal-binding</keyword>
<feature type="binding site" evidence="16">
    <location>
        <position position="304"/>
    </location>
    <ligand>
        <name>substrate</name>
    </ligand>
</feature>
<feature type="binding site" evidence="17">
    <location>
        <position position="177"/>
    </location>
    <ligand>
        <name>a divalent metal cation</name>
        <dbReference type="ChEBI" id="CHEBI:60240"/>
    </ligand>
</feature>
<reference evidence="19" key="2">
    <citation type="submission" date="2014-02" db="EMBL/GenBank/DDBJ databases">
        <title>Complete DNA sequence of /Kuraishia capsulata/ illustrates novel genomic features among budding yeasts (/Saccharomycotina/).</title>
        <authorList>
            <person name="Morales L."/>
            <person name="Noel B."/>
            <person name="Porcel B."/>
            <person name="Marcet-Houben M."/>
            <person name="Hullo M-F."/>
            <person name="Sacerdot C."/>
            <person name="Tekaia F."/>
            <person name="Leh-Louis V."/>
            <person name="Despons L."/>
            <person name="Khanna V."/>
            <person name="Aury J-M."/>
            <person name="Barbe V."/>
            <person name="Couloux A."/>
            <person name="Labadie K."/>
            <person name="Pelletier E."/>
            <person name="Souciet J-L."/>
            <person name="Boekhout T."/>
            <person name="Gabaldon T."/>
            <person name="Wincker P."/>
            <person name="Dujon B."/>
        </authorList>
    </citation>
    <scope>NUCLEOTIDE SEQUENCE</scope>
    <source>
        <strain evidence="19">CBS 1993</strain>
    </source>
</reference>
<dbReference type="GO" id="GO:0000118">
    <property type="term" value="C:histone deacetylase complex"/>
    <property type="evidence" value="ECO:0007669"/>
    <property type="project" value="EnsemblFungi"/>
</dbReference>
<comment type="catalytic activity">
    <reaction evidence="14">
        <text>N(6)-acetyl-L-lysyl-[histone] + H2O = L-lysyl-[histone] + acetate</text>
        <dbReference type="Rhea" id="RHEA:58196"/>
        <dbReference type="Rhea" id="RHEA-COMP:9845"/>
        <dbReference type="Rhea" id="RHEA-COMP:11338"/>
        <dbReference type="ChEBI" id="CHEBI:15377"/>
        <dbReference type="ChEBI" id="CHEBI:29969"/>
        <dbReference type="ChEBI" id="CHEBI:30089"/>
        <dbReference type="ChEBI" id="CHEBI:61930"/>
        <dbReference type="EC" id="3.5.1.98"/>
    </reaction>
</comment>
<evidence type="ECO:0000313" key="19">
    <source>
        <dbReference type="EMBL" id="CDK28290.1"/>
    </source>
</evidence>
<organism evidence="19 20">
    <name type="scientific">Kuraishia capsulata CBS 1993</name>
    <dbReference type="NCBI Taxonomy" id="1382522"/>
    <lineage>
        <taxon>Eukaryota</taxon>
        <taxon>Fungi</taxon>
        <taxon>Dikarya</taxon>
        <taxon>Ascomycota</taxon>
        <taxon>Saccharomycotina</taxon>
        <taxon>Pichiomycetes</taxon>
        <taxon>Pichiales</taxon>
        <taxon>Pichiaceae</taxon>
        <taxon>Kuraishia</taxon>
    </lineage>
</organism>
<evidence type="ECO:0000256" key="3">
    <source>
        <dbReference type="ARBA" id="ARBA00004286"/>
    </source>
</evidence>
<keyword evidence="7" id="KW-0678">Repressor</keyword>
<feature type="binding site" evidence="16">
    <location>
        <position position="93"/>
    </location>
    <ligand>
        <name>substrate</name>
    </ligand>
</feature>
<proteinExistence type="inferred from homology"/>
<protein>
    <recommendedName>
        <fullName evidence="14">Histone deacetylase</fullName>
        <ecNumber evidence="14">3.5.1.98</ecNumber>
    </recommendedName>
</protein>
<gene>
    <name evidence="19" type="ORF">KUCA_T00004272001</name>
</gene>
<accession>W6MX53</accession>
<evidence type="ECO:0000256" key="11">
    <source>
        <dbReference type="ARBA" id="ARBA00023015"/>
    </source>
</evidence>
<evidence type="ECO:0000256" key="9">
    <source>
        <dbReference type="ARBA" id="ARBA00022801"/>
    </source>
</evidence>
<comment type="cofactor">
    <cofactor evidence="1">
        <name>a divalent metal cation</name>
        <dbReference type="ChEBI" id="CHEBI:60240"/>
    </cofactor>
</comment>
<comment type="subcellular location">
    <subcellularLocation>
        <location evidence="3">Chromosome</location>
    </subcellularLocation>
    <subcellularLocation>
        <location evidence="4">Cytoplasm</location>
    </subcellularLocation>
    <subcellularLocation>
        <location evidence="2 14">Nucleus</location>
    </subcellularLocation>
</comment>
<dbReference type="GO" id="GO:0045944">
    <property type="term" value="P:positive regulation of transcription by RNA polymerase II"/>
    <property type="evidence" value="ECO:0007669"/>
    <property type="project" value="EnsemblFungi"/>
</dbReference>
<keyword evidence="6" id="KW-0963">Cytoplasm</keyword>
<evidence type="ECO:0000256" key="16">
    <source>
        <dbReference type="PIRSR" id="PIRSR037913-2"/>
    </source>
</evidence>
<comment type="similarity">
    <text evidence="14">Belongs to the histone deacetylase family. HD Type 1 subfamily.</text>
</comment>
<dbReference type="Proteomes" id="UP000019384">
    <property type="component" value="Unassembled WGS sequence"/>
</dbReference>
<evidence type="ECO:0000256" key="8">
    <source>
        <dbReference type="ARBA" id="ARBA00022723"/>
    </source>
</evidence>
<sequence>MERRIGLVGLSDQDLKVLDRLPSNIGRSSLVIRLIKAYDLDLRCDHIGRREVALDDLAEYHGIEYCKFLLKPREGNAEDDDPAQLAEFALLHDCPVFPSMGEYVKTVAGSTLAACHWLLKNSGNLSGSPVAVNWHGGRHHCFKNRASGFCYVNDIVLGVFQLRSLFPRIMYIDFDIHHGDGVAKAFQFSPKVLTMSLHHFDVGFYPGTGSVQDTGMGPGKGYDVNIPLKRGLSDSSLLEVVRRIVLPYVDSFDPSCLVIQCGADGLCTEEFHQWNLTIKGLTSAVMEVINHANLPSVLLGGGGYNHLETAKYWAYLTACLIEGKIDLEWDIIPDKFTESGSEELEDFRFWNGNEATKMNDLNDVHYIDFLEKTHSLKR</sequence>
<reference evidence="19" key="1">
    <citation type="submission" date="2013-12" db="EMBL/GenBank/DDBJ databases">
        <authorList>
            <person name="Genoscope - CEA"/>
        </authorList>
    </citation>
    <scope>NUCLEOTIDE SEQUENCE</scope>
    <source>
        <strain evidence="19">CBS 1993</strain>
    </source>
</reference>
<dbReference type="GeneID" id="34521668"/>
<feature type="binding site" evidence="17">
    <location>
        <position position="264"/>
    </location>
    <ligand>
        <name>a divalent metal cation</name>
        <dbReference type="ChEBI" id="CHEBI:60240"/>
    </ligand>
</feature>
<dbReference type="GO" id="GO:0141221">
    <property type="term" value="F:histone deacetylase activity, hydrolytic mechanism"/>
    <property type="evidence" value="ECO:0007669"/>
    <property type="project" value="UniProtKB-EC"/>
</dbReference>
<dbReference type="PIRSF" id="PIRSF037913">
    <property type="entry name" value="His_deacetylse_1"/>
    <property type="match status" value="1"/>
</dbReference>
<dbReference type="EMBL" id="HG793129">
    <property type="protein sequence ID" value="CDK28290.1"/>
    <property type="molecule type" value="Genomic_DNA"/>
</dbReference>
<evidence type="ECO:0000259" key="18">
    <source>
        <dbReference type="Pfam" id="PF00850"/>
    </source>
</evidence>
<evidence type="ECO:0000256" key="4">
    <source>
        <dbReference type="ARBA" id="ARBA00004496"/>
    </source>
</evidence>
<keyword evidence="10 14" id="KW-0156">Chromatin regulator</keyword>
<dbReference type="SUPFAM" id="SSF52768">
    <property type="entry name" value="Arginase/deacetylase"/>
    <property type="match status" value="1"/>
</dbReference>
<keyword evidence="11 14" id="KW-0805">Transcription regulation</keyword>
<evidence type="ECO:0000313" key="20">
    <source>
        <dbReference type="Proteomes" id="UP000019384"/>
    </source>
</evidence>
<evidence type="ECO:0000256" key="6">
    <source>
        <dbReference type="ARBA" id="ARBA00022490"/>
    </source>
</evidence>
<dbReference type="GO" id="GO:0005737">
    <property type="term" value="C:cytoplasm"/>
    <property type="evidence" value="ECO:0007669"/>
    <property type="project" value="UniProtKB-SubCell"/>
</dbReference>
<feature type="binding site" evidence="16">
    <location>
        <position position="148"/>
    </location>
    <ligand>
        <name>substrate</name>
    </ligand>
</feature>
<dbReference type="STRING" id="1382522.W6MX53"/>
<evidence type="ECO:0000256" key="10">
    <source>
        <dbReference type="ARBA" id="ARBA00022853"/>
    </source>
</evidence>
<dbReference type="InterPro" id="IPR037138">
    <property type="entry name" value="His_deacetylse_dom_sf"/>
</dbReference>
<dbReference type="InterPro" id="IPR003084">
    <property type="entry name" value="HDAC_I/II"/>
</dbReference>
<evidence type="ECO:0000256" key="14">
    <source>
        <dbReference type="PIRNR" id="PIRNR037913"/>
    </source>
</evidence>
<dbReference type="Gene3D" id="3.40.800.20">
    <property type="entry name" value="Histone deacetylase domain"/>
    <property type="match status" value="1"/>
</dbReference>
<dbReference type="Pfam" id="PF00850">
    <property type="entry name" value="Hist_deacetyl"/>
    <property type="match status" value="1"/>
</dbReference>
<feature type="domain" description="Histone deacetylase" evidence="18">
    <location>
        <begin position="22"/>
        <end position="318"/>
    </location>
</feature>
<dbReference type="PRINTS" id="PR01270">
    <property type="entry name" value="HDASUPER"/>
</dbReference>
<feature type="binding site" evidence="17">
    <location>
        <position position="175"/>
    </location>
    <ligand>
        <name>a divalent metal cation</name>
        <dbReference type="ChEBI" id="CHEBI:60240"/>
    </ligand>
</feature>
<evidence type="ECO:0000256" key="17">
    <source>
        <dbReference type="PIRSR" id="PIRSR037913-3"/>
    </source>
</evidence>